<keyword evidence="2" id="KW-1003">Cell membrane</keyword>
<dbReference type="InterPro" id="IPR013656">
    <property type="entry name" value="PAS_4"/>
</dbReference>
<evidence type="ECO:0000313" key="11">
    <source>
        <dbReference type="EMBL" id="EME69652.1"/>
    </source>
</evidence>
<evidence type="ECO:0000259" key="10">
    <source>
        <dbReference type="PROSITE" id="PS50887"/>
    </source>
</evidence>
<dbReference type="PANTHER" id="PTHR44757">
    <property type="entry name" value="DIGUANYLATE CYCLASE DGCP"/>
    <property type="match status" value="1"/>
</dbReference>
<evidence type="ECO:0000256" key="6">
    <source>
        <dbReference type="SAM" id="Phobius"/>
    </source>
</evidence>
<dbReference type="PROSITE" id="PS50887">
    <property type="entry name" value="GGDEF"/>
    <property type="match status" value="1"/>
</dbReference>
<dbReference type="InterPro" id="IPR004010">
    <property type="entry name" value="Double_Cache_2"/>
</dbReference>
<dbReference type="PATRIC" id="fig|1244869.3.peg.2437"/>
<dbReference type="SUPFAM" id="SSF141868">
    <property type="entry name" value="EAL domain-like"/>
    <property type="match status" value="1"/>
</dbReference>
<dbReference type="SMART" id="SM00086">
    <property type="entry name" value="PAC"/>
    <property type="match status" value="2"/>
</dbReference>
<dbReference type="FunFam" id="3.20.20.450:FF:000001">
    <property type="entry name" value="Cyclic di-GMP phosphodiesterase yahA"/>
    <property type="match status" value="1"/>
</dbReference>
<dbReference type="InterPro" id="IPR052155">
    <property type="entry name" value="Biofilm_reg_signaling"/>
</dbReference>
<dbReference type="RefSeq" id="WP_008617802.1">
    <property type="nucleotide sequence ID" value="NZ_AONQ01000029.1"/>
</dbReference>
<dbReference type="InterPro" id="IPR000160">
    <property type="entry name" value="GGDEF_dom"/>
</dbReference>
<dbReference type="Gene3D" id="3.30.450.20">
    <property type="entry name" value="PAS domain"/>
    <property type="match status" value="4"/>
</dbReference>
<dbReference type="AlphaFoldDB" id="M2ZQR1"/>
<evidence type="ECO:0000259" key="7">
    <source>
        <dbReference type="PROSITE" id="PS50112"/>
    </source>
</evidence>
<dbReference type="InterPro" id="IPR001610">
    <property type="entry name" value="PAC"/>
</dbReference>
<dbReference type="NCBIfam" id="TIGR00254">
    <property type="entry name" value="GGDEF"/>
    <property type="match status" value="1"/>
</dbReference>
<dbReference type="InterPro" id="IPR033480">
    <property type="entry name" value="sCache_2"/>
</dbReference>
<feature type="transmembrane region" description="Helical" evidence="6">
    <location>
        <begin position="341"/>
        <end position="362"/>
    </location>
</feature>
<dbReference type="InterPro" id="IPR043128">
    <property type="entry name" value="Rev_trsase/Diguanyl_cyclase"/>
</dbReference>
<feature type="domain" description="GGDEF" evidence="10">
    <location>
        <begin position="709"/>
        <end position="842"/>
    </location>
</feature>
<evidence type="ECO:0000256" key="5">
    <source>
        <dbReference type="ARBA" id="ARBA00023136"/>
    </source>
</evidence>
<dbReference type="SMART" id="SM00267">
    <property type="entry name" value="GGDEF"/>
    <property type="match status" value="1"/>
</dbReference>
<feature type="domain" description="PAS" evidence="7">
    <location>
        <begin position="424"/>
        <end position="494"/>
    </location>
</feature>
<sequence>MGNTQSLIDHLSLRLGSIIAAALLTLGLVWTVVEYRDFQRQADMVRVIHHDRTRIYLKRIVDDVLAGIAFERRQTERRVENAIRERVEEAHAVAVHLLKQAPPGQPSQVSEDLVREALRPIRFNKGRGYFFAFDLSGVERLFAVRPELEGQNMLAMTGARGEFVVRDMIDLVKRQGEGVYRYYWTQPGKPGNDHLKIAYVKLIAPLGWVVGTGEYVEDMEADIKAEVLARMDQMRFDGDGYIFAGQWDGMGLAGTLKGVNPLAGDDPESRDVVGRLIETAKNGGGFLSYVMPAVENRRPAPKTSYVAGIADWQWYLGAGLYDDNAEAEIAAQRAAMTEGMILKLGIAGLLAGLLAAAGFLTMRATSRRAAKDARALDLALAEAAEHPTSIDVDTLRFSEHRRVALSANRMIAQRGAAEETLRQREAELRLIHDTSSVAIFLTDQDGRILDANTRMAEMFRCPHDSLMGSSYFSHIHPDERQDGQRTIGKLLSGLVPSVDIERHYRRDDGSDFWGRLTCRQMRTKDGTSRGLVGVIADITEQRKAQTALQESEQRFRDFAFASADWIWEVDKIGTFTFVAGNVEAVLGYTPEEMIGRTAYDFMPADEAAIVHAQLKEIVARREAFSDLKNTNIHRDGSLRHILTSGIPLFDAAGELIGYRGVDRDATDLHAKDQKILRMAFHDMLTGLPNRALLEDRVAQALLGMTRSGDGFALLFLDLDHFKTVNDSLGHDVGDQLLVTMKDRILSAIRKTDTLARLGGDEFVIMLTDSPGTSEIRAIADKVIAEVSRPVTLHGHEFRLGASIGIAVAPEDGTAFHTLLKSSDTAMYHAKAAGRSSVCFFDKSMNARVIRRLDMEAKLRRAIDNDEFEIHYQPKIALPDRTLCGAEALVRWRHDGVLVPPAEFIPIAEETGLIVPLGLIVLTSVLRHIRAWRDEGLRTPRIAVNLSARQLFRPDLAATIFRLIAEYDLSPQNIELELTETQMMADPERAEAALSQLHDAGFSITVDDFGTGYSSLGYLKRLPIQCVKIDKSFIQDIGADSRDEALVDAILAIGRSMKLDVVAEGVETEEQLQFLSKRGCPQIQGYLFSRPMPEEQFRHWELDSPENSADGQKSS</sequence>
<feature type="domain" description="PAC" evidence="8">
    <location>
        <begin position="625"/>
        <end position="677"/>
    </location>
</feature>
<dbReference type="SMART" id="SM01049">
    <property type="entry name" value="Cache_2"/>
    <property type="match status" value="1"/>
</dbReference>
<feature type="domain" description="PAC" evidence="8">
    <location>
        <begin position="498"/>
        <end position="550"/>
    </location>
</feature>
<dbReference type="SMART" id="SM00091">
    <property type="entry name" value="PAS"/>
    <property type="match status" value="2"/>
</dbReference>
<dbReference type="InterPro" id="IPR000014">
    <property type="entry name" value="PAS"/>
</dbReference>
<dbReference type="GO" id="GO:0005886">
    <property type="term" value="C:plasma membrane"/>
    <property type="evidence" value="ECO:0007669"/>
    <property type="project" value="UniProtKB-SubCell"/>
</dbReference>
<name>M2ZQR1_9PROT</name>
<dbReference type="STRING" id="1244869.H261_12081"/>
<evidence type="ECO:0000256" key="2">
    <source>
        <dbReference type="ARBA" id="ARBA00022475"/>
    </source>
</evidence>
<dbReference type="InterPro" id="IPR001633">
    <property type="entry name" value="EAL_dom"/>
</dbReference>
<evidence type="ECO:0000259" key="8">
    <source>
        <dbReference type="PROSITE" id="PS50113"/>
    </source>
</evidence>
<comment type="subcellular location">
    <subcellularLocation>
        <location evidence="1">Cell membrane</location>
        <topology evidence="1">Multi-pass membrane protein</topology>
    </subcellularLocation>
</comment>
<proteinExistence type="predicted"/>
<dbReference type="PROSITE" id="PS50113">
    <property type="entry name" value="PAC"/>
    <property type="match status" value="2"/>
</dbReference>
<gene>
    <name evidence="11" type="ORF">H261_12081</name>
</gene>
<evidence type="ECO:0000256" key="1">
    <source>
        <dbReference type="ARBA" id="ARBA00004651"/>
    </source>
</evidence>
<accession>M2ZQR1</accession>
<feature type="domain" description="EAL" evidence="9">
    <location>
        <begin position="851"/>
        <end position="1104"/>
    </location>
</feature>
<reference evidence="11 12" key="1">
    <citation type="journal article" date="2014" name="Genome Announc.">
        <title>Draft Genome Sequence of Magnetospirillum sp. Strain SO-1, a Freshwater Magnetotactic Bacterium Isolated from the Ol'khovka River, Russia.</title>
        <authorList>
            <person name="Grouzdev D.S."/>
            <person name="Dziuba M.V."/>
            <person name="Sukhacheva M.S."/>
            <person name="Mardanov A.V."/>
            <person name="Beletskiy A.V."/>
            <person name="Kuznetsov B.B."/>
            <person name="Skryabin K.G."/>
        </authorList>
    </citation>
    <scope>NUCLEOTIDE SEQUENCE [LARGE SCALE GENOMIC DNA]</scope>
    <source>
        <strain evidence="11 12">SO-1</strain>
    </source>
</reference>
<keyword evidence="5 6" id="KW-0472">Membrane</keyword>
<keyword evidence="4 6" id="KW-1133">Transmembrane helix</keyword>
<organism evidence="11 12">
    <name type="scientific">Paramagnetospirillum caucaseum</name>
    <dbReference type="NCBI Taxonomy" id="1244869"/>
    <lineage>
        <taxon>Bacteria</taxon>
        <taxon>Pseudomonadati</taxon>
        <taxon>Pseudomonadota</taxon>
        <taxon>Alphaproteobacteria</taxon>
        <taxon>Rhodospirillales</taxon>
        <taxon>Magnetospirillaceae</taxon>
        <taxon>Paramagnetospirillum</taxon>
    </lineage>
</organism>
<dbReference type="eggNOG" id="COG5001">
    <property type="taxonomic scope" value="Bacteria"/>
</dbReference>
<dbReference type="SUPFAM" id="SSF55785">
    <property type="entry name" value="PYP-like sensor domain (PAS domain)"/>
    <property type="match status" value="2"/>
</dbReference>
<dbReference type="Proteomes" id="UP000011744">
    <property type="component" value="Unassembled WGS sequence"/>
</dbReference>
<dbReference type="SMART" id="SM00052">
    <property type="entry name" value="EAL"/>
    <property type="match status" value="1"/>
</dbReference>
<evidence type="ECO:0000259" key="9">
    <source>
        <dbReference type="PROSITE" id="PS50883"/>
    </source>
</evidence>
<dbReference type="CDD" id="cd01948">
    <property type="entry name" value="EAL"/>
    <property type="match status" value="1"/>
</dbReference>
<evidence type="ECO:0000256" key="3">
    <source>
        <dbReference type="ARBA" id="ARBA00022692"/>
    </source>
</evidence>
<dbReference type="Pfam" id="PF08269">
    <property type="entry name" value="dCache_2"/>
    <property type="match status" value="1"/>
</dbReference>
<comment type="caution">
    <text evidence="11">The sequence shown here is derived from an EMBL/GenBank/DDBJ whole genome shotgun (WGS) entry which is preliminary data.</text>
</comment>
<dbReference type="CDD" id="cd01949">
    <property type="entry name" value="GGDEF"/>
    <property type="match status" value="1"/>
</dbReference>
<dbReference type="PROSITE" id="PS50883">
    <property type="entry name" value="EAL"/>
    <property type="match status" value="1"/>
</dbReference>
<keyword evidence="12" id="KW-1185">Reference proteome</keyword>
<protein>
    <submittedName>
        <fullName evidence="11">Putative diguanylate cyclase/phosphodiesterase (GGDEF and EAL domains)</fullName>
    </submittedName>
</protein>
<dbReference type="SUPFAM" id="SSF55073">
    <property type="entry name" value="Nucleotide cyclase"/>
    <property type="match status" value="1"/>
</dbReference>
<dbReference type="Pfam" id="PF00990">
    <property type="entry name" value="GGDEF"/>
    <property type="match status" value="1"/>
</dbReference>
<dbReference type="InterPro" id="IPR035965">
    <property type="entry name" value="PAS-like_dom_sf"/>
</dbReference>
<dbReference type="InterPro" id="IPR029787">
    <property type="entry name" value="Nucleotide_cyclase"/>
</dbReference>
<dbReference type="PANTHER" id="PTHR44757:SF2">
    <property type="entry name" value="BIOFILM ARCHITECTURE MAINTENANCE PROTEIN MBAA"/>
    <property type="match status" value="1"/>
</dbReference>
<dbReference type="PROSITE" id="PS50112">
    <property type="entry name" value="PAS"/>
    <property type="match status" value="2"/>
</dbReference>
<evidence type="ECO:0000313" key="12">
    <source>
        <dbReference type="Proteomes" id="UP000011744"/>
    </source>
</evidence>
<dbReference type="OrthoDB" id="7251575at2"/>
<dbReference type="Gene3D" id="3.20.20.450">
    <property type="entry name" value="EAL domain"/>
    <property type="match status" value="1"/>
</dbReference>
<dbReference type="InterPro" id="IPR000700">
    <property type="entry name" value="PAS-assoc_C"/>
</dbReference>
<evidence type="ECO:0000256" key="4">
    <source>
        <dbReference type="ARBA" id="ARBA00022989"/>
    </source>
</evidence>
<dbReference type="InterPro" id="IPR035919">
    <property type="entry name" value="EAL_sf"/>
</dbReference>
<dbReference type="Gene3D" id="3.30.70.270">
    <property type="match status" value="1"/>
</dbReference>
<feature type="domain" description="PAS" evidence="7">
    <location>
        <begin position="551"/>
        <end position="621"/>
    </location>
</feature>
<keyword evidence="3 6" id="KW-0812">Transmembrane</keyword>
<feature type="transmembrane region" description="Helical" evidence="6">
    <location>
        <begin position="12"/>
        <end position="33"/>
    </location>
</feature>
<dbReference type="NCBIfam" id="TIGR00229">
    <property type="entry name" value="sensory_box"/>
    <property type="match status" value="2"/>
</dbReference>
<dbReference type="CDD" id="cd00130">
    <property type="entry name" value="PAS"/>
    <property type="match status" value="2"/>
</dbReference>
<dbReference type="EMBL" id="AONQ01000029">
    <property type="protein sequence ID" value="EME69652.1"/>
    <property type="molecule type" value="Genomic_DNA"/>
</dbReference>
<dbReference type="Pfam" id="PF08448">
    <property type="entry name" value="PAS_4"/>
    <property type="match status" value="2"/>
</dbReference>
<dbReference type="Pfam" id="PF00563">
    <property type="entry name" value="EAL"/>
    <property type="match status" value="1"/>
</dbReference>